<dbReference type="AlphaFoldDB" id="A0A1R4F2S2"/>
<evidence type="ECO:0000256" key="1">
    <source>
        <dbReference type="SAM" id="MobiDB-lite"/>
    </source>
</evidence>
<keyword evidence="2" id="KW-0472">Membrane</keyword>
<dbReference type="RefSeq" id="WP_087139139.1">
    <property type="nucleotide sequence ID" value="NZ_FUIE01000015.1"/>
</dbReference>
<organism evidence="3 4">
    <name type="scientific">Brevundimonas diminuta 3F5N</name>
    <dbReference type="NCBI Taxonomy" id="1255603"/>
    <lineage>
        <taxon>Bacteria</taxon>
        <taxon>Pseudomonadati</taxon>
        <taxon>Pseudomonadota</taxon>
        <taxon>Alphaproteobacteria</taxon>
        <taxon>Caulobacterales</taxon>
        <taxon>Caulobacteraceae</taxon>
        <taxon>Brevundimonas</taxon>
    </lineage>
</organism>
<evidence type="ECO:0000313" key="4">
    <source>
        <dbReference type="Proteomes" id="UP000195766"/>
    </source>
</evidence>
<feature type="compositionally biased region" description="Low complexity" evidence="1">
    <location>
        <begin position="68"/>
        <end position="88"/>
    </location>
</feature>
<gene>
    <name evidence="3" type="ORF">FM111_02325</name>
</gene>
<keyword evidence="2" id="KW-0812">Transmembrane</keyword>
<protein>
    <submittedName>
        <fullName evidence="3">Uncharacterized protein</fullName>
    </submittedName>
</protein>
<name>A0A1R4F2S2_BREDI</name>
<sequence length="88" mass="9238">MTHQDPHSHSADAVHDHHAVEAQYVRQGRGGRRILVILLLSAGAAAVLLIGMWAVSNKGFQRQDRAAEPAPVEATAEAPAAALADPAT</sequence>
<evidence type="ECO:0000256" key="2">
    <source>
        <dbReference type="SAM" id="Phobius"/>
    </source>
</evidence>
<evidence type="ECO:0000313" key="3">
    <source>
        <dbReference type="EMBL" id="SJM50229.1"/>
    </source>
</evidence>
<keyword evidence="2" id="KW-1133">Transmembrane helix</keyword>
<reference evidence="3 4" key="1">
    <citation type="submission" date="2017-02" db="EMBL/GenBank/DDBJ databases">
        <authorList>
            <person name="Peterson S.W."/>
        </authorList>
    </citation>
    <scope>NUCLEOTIDE SEQUENCE [LARGE SCALE GENOMIC DNA]</scope>
    <source>
        <strain evidence="3 4">3F5N</strain>
    </source>
</reference>
<feature type="transmembrane region" description="Helical" evidence="2">
    <location>
        <begin position="34"/>
        <end position="55"/>
    </location>
</feature>
<proteinExistence type="predicted"/>
<feature type="region of interest" description="Disordered" evidence="1">
    <location>
        <begin position="61"/>
        <end position="88"/>
    </location>
</feature>
<dbReference type="EMBL" id="FUIE01000015">
    <property type="protein sequence ID" value="SJM50229.1"/>
    <property type="molecule type" value="Genomic_DNA"/>
</dbReference>
<dbReference type="Proteomes" id="UP000195766">
    <property type="component" value="Unassembled WGS sequence"/>
</dbReference>
<accession>A0A1R4F2S2</accession>